<dbReference type="EnsemblPlants" id="EMT01923">
    <property type="protein sequence ID" value="EMT01923"/>
    <property type="gene ID" value="F775_15321"/>
</dbReference>
<dbReference type="AlphaFoldDB" id="N1QRT7"/>
<accession>N1QRT7</accession>
<evidence type="ECO:0000256" key="2">
    <source>
        <dbReference type="ARBA" id="ARBA00022692"/>
    </source>
</evidence>
<organism evidence="6">
    <name type="scientific">Aegilops tauschii</name>
    <name type="common">Tausch's goatgrass</name>
    <name type="synonym">Aegilops squarrosa</name>
    <dbReference type="NCBI Taxonomy" id="37682"/>
    <lineage>
        <taxon>Eukaryota</taxon>
        <taxon>Viridiplantae</taxon>
        <taxon>Streptophyta</taxon>
        <taxon>Embryophyta</taxon>
        <taxon>Tracheophyta</taxon>
        <taxon>Spermatophyta</taxon>
        <taxon>Magnoliopsida</taxon>
        <taxon>Liliopsida</taxon>
        <taxon>Poales</taxon>
        <taxon>Poaceae</taxon>
        <taxon>BOP clade</taxon>
        <taxon>Pooideae</taxon>
        <taxon>Triticodae</taxon>
        <taxon>Triticeae</taxon>
        <taxon>Triticinae</taxon>
        <taxon>Aegilops</taxon>
    </lineage>
</organism>
<name>N1QRT7_AEGTA</name>
<dbReference type="InterPro" id="IPR013525">
    <property type="entry name" value="ABC2_TM"/>
</dbReference>
<keyword evidence="4" id="KW-0472">Membrane</keyword>
<evidence type="ECO:0000256" key="4">
    <source>
        <dbReference type="ARBA" id="ARBA00023136"/>
    </source>
</evidence>
<comment type="subcellular location">
    <subcellularLocation>
        <location evidence="1">Membrane</location>
        <topology evidence="1">Multi-pass membrane protein</topology>
    </subcellularLocation>
</comment>
<evidence type="ECO:0000313" key="6">
    <source>
        <dbReference type="EnsemblPlants" id="EMT01923"/>
    </source>
</evidence>
<keyword evidence="3" id="KW-1133">Transmembrane helix</keyword>
<proteinExistence type="predicted"/>
<protein>
    <submittedName>
        <fullName evidence="6">ABC transporter G family member 5</fullName>
    </submittedName>
</protein>
<evidence type="ECO:0000256" key="3">
    <source>
        <dbReference type="ARBA" id="ARBA00022989"/>
    </source>
</evidence>
<dbReference type="ExpressionAtlas" id="N1QRT7">
    <property type="expression patterns" value="baseline"/>
</dbReference>
<reference evidence="6" key="1">
    <citation type="submission" date="2015-06" db="UniProtKB">
        <authorList>
            <consortium name="EnsemblPlants"/>
        </authorList>
    </citation>
    <scope>IDENTIFICATION</scope>
</reference>
<evidence type="ECO:0000256" key="1">
    <source>
        <dbReference type="ARBA" id="ARBA00004141"/>
    </source>
</evidence>
<keyword evidence="2" id="KW-0812">Transmembrane</keyword>
<dbReference type="GO" id="GO:0016020">
    <property type="term" value="C:membrane"/>
    <property type="evidence" value="ECO:0007669"/>
    <property type="project" value="UniProtKB-SubCell"/>
</dbReference>
<feature type="domain" description="ABC-2 type transporter transmembrane" evidence="5">
    <location>
        <begin position="85"/>
        <end position="137"/>
    </location>
</feature>
<sequence length="163" mass="17399">MAGRGGGAVAALLQERGADAVALRVPHRLHARCRPSSPLHPLRPRRPQDGRAGGPLRHSPHVPAIVHDGGAAGVFAGAGDPGQQAKETSSGAYRAPAYAVANILVFLPFQLALASVFAAPAYWLTGLRLTAPAFSYFSSSSGWSSTRPTRWWRRQTSWWPSRA</sequence>
<dbReference type="Pfam" id="PF01061">
    <property type="entry name" value="ABC2_membrane"/>
    <property type="match status" value="1"/>
</dbReference>
<evidence type="ECO:0000259" key="5">
    <source>
        <dbReference type="Pfam" id="PF01061"/>
    </source>
</evidence>
<dbReference type="GO" id="GO:0140359">
    <property type="term" value="F:ABC-type transporter activity"/>
    <property type="evidence" value="ECO:0007669"/>
    <property type="project" value="InterPro"/>
</dbReference>